<evidence type="ECO:0000313" key="6">
    <source>
        <dbReference type="EMBL" id="RYT66741.1"/>
    </source>
</evidence>
<proteinExistence type="predicted"/>
<dbReference type="Proteomes" id="UP000293506">
    <property type="component" value="Unassembled WGS sequence"/>
</dbReference>
<evidence type="ECO:0000313" key="10">
    <source>
        <dbReference type="Proteomes" id="UP000283585"/>
    </source>
</evidence>
<reference evidence="6 12" key="3">
    <citation type="journal article" date="2019" name="Science, e1252229">
        <title>Invertible promoters mediate bacterial phase variation, antibiotic resistance, and host adaptation in the gut.</title>
        <authorList>
            <person name="Jiang X."/>
            <person name="Hall A.B."/>
            <person name="Arthur T.D."/>
            <person name="Plichta D.R."/>
            <person name="Covington C.T."/>
            <person name="Poyet M."/>
            <person name="Crothers J."/>
            <person name="Moses P.L."/>
            <person name="Tolonen A.C."/>
            <person name="Vlamakis H."/>
            <person name="Alm E.J."/>
            <person name="Xavier R.J."/>
        </authorList>
    </citation>
    <scope>NUCLEOTIDE SEQUENCE [LARGE SCALE GENOMIC DNA]</scope>
    <source>
        <strain evidence="6">Af_0058</strain>
        <strain evidence="12">af_0058</strain>
    </source>
</reference>
<dbReference type="Proteomes" id="UP000285897">
    <property type="component" value="Unassembled WGS sequence"/>
</dbReference>
<reference evidence="1 7" key="1">
    <citation type="submission" date="2015-09" db="EMBL/GenBank/DDBJ databases">
        <authorList>
            <consortium name="Pathogen Informatics"/>
        </authorList>
    </citation>
    <scope>NUCLEOTIDE SEQUENCE [LARGE SCALE GENOMIC DNA]</scope>
    <source>
        <strain evidence="1 7">2789STDY5608837</strain>
    </source>
</reference>
<dbReference type="EMBL" id="RCXQ01000007">
    <property type="protein sequence ID" value="RYT66741.1"/>
    <property type="molecule type" value="Genomic_DNA"/>
</dbReference>
<dbReference type="Proteomes" id="UP000261105">
    <property type="component" value="Unassembled WGS sequence"/>
</dbReference>
<organism evidence="1 7">
    <name type="scientific">Blautia obeum</name>
    <dbReference type="NCBI Taxonomy" id="40520"/>
    <lineage>
        <taxon>Bacteria</taxon>
        <taxon>Bacillati</taxon>
        <taxon>Bacillota</taxon>
        <taxon>Clostridia</taxon>
        <taxon>Lachnospirales</taxon>
        <taxon>Lachnospiraceae</taxon>
        <taxon>Blautia</taxon>
    </lineage>
</organism>
<dbReference type="Proteomes" id="UP000265828">
    <property type="component" value="Unassembled WGS sequence"/>
</dbReference>
<evidence type="ECO:0000313" key="4">
    <source>
        <dbReference type="EMBL" id="RGV65092.1"/>
    </source>
</evidence>
<name>A0A173YM46_9FIRM</name>
<evidence type="ECO:0000313" key="1">
    <source>
        <dbReference type="EMBL" id="CUN64663.1"/>
    </source>
</evidence>
<gene>
    <name evidence="5" type="ORF">DW021_06580</name>
    <name evidence="4" type="ORF">DWW07_05440</name>
    <name evidence="3" type="ORF">DWZ12_01250</name>
    <name evidence="2" type="ORF">DXB38_04670</name>
    <name evidence="6" type="ORF">EAI82_09335</name>
    <name evidence="1" type="ORF">ERS852394_00649</name>
</gene>
<reference evidence="8 9" key="2">
    <citation type="submission" date="2018-08" db="EMBL/GenBank/DDBJ databases">
        <title>A genome reference for cultivated species of the human gut microbiota.</title>
        <authorList>
            <person name="Zou Y."/>
            <person name="Xue W."/>
            <person name="Luo G."/>
        </authorList>
    </citation>
    <scope>NUCLEOTIDE SEQUENCE [LARGE SCALE GENOMIC DNA]</scope>
    <source>
        <strain evidence="4 9">AF14-23</strain>
        <strain evidence="3 10">AF29-2BH</strain>
        <strain evidence="5 11">AF37-6AC</strain>
        <strain evidence="2 8">OM03-6</strain>
    </source>
</reference>
<evidence type="ECO:0000313" key="12">
    <source>
        <dbReference type="Proteomes" id="UP000293506"/>
    </source>
</evidence>
<dbReference type="EMBL" id="QRZI01000003">
    <property type="protein sequence ID" value="RGV65092.1"/>
    <property type="molecule type" value="Genomic_DNA"/>
</dbReference>
<dbReference type="Proteomes" id="UP000095409">
    <property type="component" value="Unassembled WGS sequence"/>
</dbReference>
<dbReference type="AlphaFoldDB" id="A0A173YM46"/>
<dbReference type="GeneID" id="79803888"/>
<evidence type="ECO:0000313" key="7">
    <source>
        <dbReference type="Proteomes" id="UP000095409"/>
    </source>
</evidence>
<evidence type="ECO:0000313" key="2">
    <source>
        <dbReference type="EMBL" id="RGN88975.1"/>
    </source>
</evidence>
<accession>A0A173YM46</accession>
<dbReference type="Proteomes" id="UP000283585">
    <property type="component" value="Unassembled WGS sequence"/>
</dbReference>
<evidence type="ECO:0000313" key="8">
    <source>
        <dbReference type="Proteomes" id="UP000261105"/>
    </source>
</evidence>
<dbReference type="EMBL" id="QRSS01000001">
    <property type="protein sequence ID" value="RGQ07852.1"/>
    <property type="molecule type" value="Genomic_DNA"/>
</dbReference>
<evidence type="ECO:0000313" key="11">
    <source>
        <dbReference type="Proteomes" id="UP000285897"/>
    </source>
</evidence>
<protein>
    <submittedName>
        <fullName evidence="1">Uncharacterized protein</fullName>
    </submittedName>
</protein>
<sequence>MKKKFFFDRKEKKLQMDSEENSFERCVLCGVVTDVPVQMPVSERKCYIPGAGQLCRDCCRELYGSDDLGTTAESEICKI</sequence>
<dbReference type="EMBL" id="QROS01000003">
    <property type="protein sequence ID" value="RHL48985.1"/>
    <property type="molecule type" value="Genomic_DNA"/>
</dbReference>
<dbReference type="EMBL" id="QSUZ01000004">
    <property type="protein sequence ID" value="RGN88975.1"/>
    <property type="molecule type" value="Genomic_DNA"/>
</dbReference>
<evidence type="ECO:0000313" key="5">
    <source>
        <dbReference type="EMBL" id="RHL48985.1"/>
    </source>
</evidence>
<dbReference type="EMBL" id="CYZD01000002">
    <property type="protein sequence ID" value="CUN64663.1"/>
    <property type="molecule type" value="Genomic_DNA"/>
</dbReference>
<evidence type="ECO:0000313" key="9">
    <source>
        <dbReference type="Proteomes" id="UP000265828"/>
    </source>
</evidence>
<evidence type="ECO:0000313" key="3">
    <source>
        <dbReference type="EMBL" id="RGQ07852.1"/>
    </source>
</evidence>
<dbReference type="RefSeq" id="WP_005423480.1">
    <property type="nucleotide sequence ID" value="NZ_CAXSOH010000002.1"/>
</dbReference>